<reference evidence="1" key="1">
    <citation type="submission" date="2023-03" db="EMBL/GenBank/DDBJ databases">
        <title>Massive genome expansion in bonnet fungi (Mycena s.s.) driven by repeated elements and novel gene families across ecological guilds.</title>
        <authorList>
            <consortium name="Lawrence Berkeley National Laboratory"/>
            <person name="Harder C.B."/>
            <person name="Miyauchi S."/>
            <person name="Viragh M."/>
            <person name="Kuo A."/>
            <person name="Thoen E."/>
            <person name="Andreopoulos B."/>
            <person name="Lu D."/>
            <person name="Skrede I."/>
            <person name="Drula E."/>
            <person name="Henrissat B."/>
            <person name="Morin E."/>
            <person name="Kohler A."/>
            <person name="Barry K."/>
            <person name="LaButti K."/>
            <person name="Morin E."/>
            <person name="Salamov A."/>
            <person name="Lipzen A."/>
            <person name="Mereny Z."/>
            <person name="Hegedus B."/>
            <person name="Baldrian P."/>
            <person name="Stursova M."/>
            <person name="Weitz H."/>
            <person name="Taylor A."/>
            <person name="Grigoriev I.V."/>
            <person name="Nagy L.G."/>
            <person name="Martin F."/>
            <person name="Kauserud H."/>
        </authorList>
    </citation>
    <scope>NUCLEOTIDE SEQUENCE</scope>
    <source>
        <strain evidence="1">9144</strain>
    </source>
</reference>
<organism evidence="1 2">
    <name type="scientific">Mycena pura</name>
    <dbReference type="NCBI Taxonomy" id="153505"/>
    <lineage>
        <taxon>Eukaryota</taxon>
        <taxon>Fungi</taxon>
        <taxon>Dikarya</taxon>
        <taxon>Basidiomycota</taxon>
        <taxon>Agaricomycotina</taxon>
        <taxon>Agaricomycetes</taxon>
        <taxon>Agaricomycetidae</taxon>
        <taxon>Agaricales</taxon>
        <taxon>Marasmiineae</taxon>
        <taxon>Mycenaceae</taxon>
        <taxon>Mycena</taxon>
    </lineage>
</organism>
<dbReference type="EMBL" id="JARJCW010000123">
    <property type="protein sequence ID" value="KAJ7192167.1"/>
    <property type="molecule type" value="Genomic_DNA"/>
</dbReference>
<dbReference type="AlphaFoldDB" id="A0AAD6UQB3"/>
<protein>
    <submittedName>
        <fullName evidence="1">Uncharacterized protein</fullName>
    </submittedName>
</protein>
<proteinExistence type="predicted"/>
<evidence type="ECO:0000313" key="2">
    <source>
        <dbReference type="Proteomes" id="UP001219525"/>
    </source>
</evidence>
<keyword evidence="2" id="KW-1185">Reference proteome</keyword>
<name>A0AAD6UQB3_9AGAR</name>
<sequence length="205" mass="22691">MLNTLFIASFGLYKSISRRSRDDRSDDLGLATRSILGHCVRVSGSAPPGVARTGTRFQIVLLEAEDLWKTWLLLRGSSRMTVWPTVRFPLALTSDLMIPYFGPVVAQFIGKVLSPRAESSSSAPHLLPPISLPTAVTRNRTVQAHLVSAYLRSTYPAVDTAVEAMHGLCGFYRRFSRIGVAARLLRLRRQTPVDVKTVDVKLVEV</sequence>
<comment type="caution">
    <text evidence="1">The sequence shown here is derived from an EMBL/GenBank/DDBJ whole genome shotgun (WGS) entry which is preliminary data.</text>
</comment>
<evidence type="ECO:0000313" key="1">
    <source>
        <dbReference type="EMBL" id="KAJ7192167.1"/>
    </source>
</evidence>
<accession>A0AAD6UQB3</accession>
<gene>
    <name evidence="1" type="ORF">GGX14DRAFT_578330</name>
</gene>
<dbReference type="Proteomes" id="UP001219525">
    <property type="component" value="Unassembled WGS sequence"/>
</dbReference>